<protein>
    <submittedName>
        <fullName evidence="2">Uncharacterized protein</fullName>
    </submittedName>
</protein>
<reference evidence="2" key="2">
    <citation type="submission" date="2025-09" db="UniProtKB">
        <authorList>
            <consortium name="Ensembl"/>
        </authorList>
    </citation>
    <scope>IDENTIFICATION</scope>
</reference>
<feature type="region of interest" description="Disordered" evidence="1">
    <location>
        <begin position="92"/>
        <end position="111"/>
    </location>
</feature>
<accession>A0A8C8AE42</accession>
<evidence type="ECO:0000313" key="2">
    <source>
        <dbReference type="Ensembl" id="ENSOSUP00000004976.1"/>
    </source>
</evidence>
<dbReference type="Proteomes" id="UP000694552">
    <property type="component" value="Unplaced"/>
</dbReference>
<name>A0A8C8AE42_9STRI</name>
<organism evidence="2 3">
    <name type="scientific">Otus sunia</name>
    <name type="common">Oriental scops-owl</name>
    <dbReference type="NCBI Taxonomy" id="257818"/>
    <lineage>
        <taxon>Eukaryota</taxon>
        <taxon>Metazoa</taxon>
        <taxon>Chordata</taxon>
        <taxon>Craniata</taxon>
        <taxon>Vertebrata</taxon>
        <taxon>Euteleostomi</taxon>
        <taxon>Archelosauria</taxon>
        <taxon>Archosauria</taxon>
        <taxon>Dinosauria</taxon>
        <taxon>Saurischia</taxon>
        <taxon>Theropoda</taxon>
        <taxon>Coelurosauria</taxon>
        <taxon>Aves</taxon>
        <taxon>Neognathae</taxon>
        <taxon>Neoaves</taxon>
        <taxon>Telluraves</taxon>
        <taxon>Strigiformes</taxon>
        <taxon>Strigidae</taxon>
        <taxon>Otus</taxon>
    </lineage>
</organism>
<evidence type="ECO:0000256" key="1">
    <source>
        <dbReference type="SAM" id="MobiDB-lite"/>
    </source>
</evidence>
<dbReference type="AlphaFoldDB" id="A0A8C8AE42"/>
<keyword evidence="3" id="KW-1185">Reference proteome</keyword>
<proteinExistence type="predicted"/>
<sequence>GRGFSPMATARGRMAAADGDDSLYPIAVLIDELRNEDVQVPVTGSASPGPRFGPPGPAAITRRVPGAAANGGRLRGAAALRGGETRLLIGSSVRGGRDYPPEGALFAPGRGDLPPEPPFCPREGADSPPEGLYLPLGGFICPPRSHLSLRGWDSPSGGALFAPGGLYLPRGG</sequence>
<evidence type="ECO:0000313" key="3">
    <source>
        <dbReference type="Proteomes" id="UP000694552"/>
    </source>
</evidence>
<dbReference type="Ensembl" id="ENSOSUT00000005149.1">
    <property type="protein sequence ID" value="ENSOSUP00000004976.1"/>
    <property type="gene ID" value="ENSOSUG00000003676.1"/>
</dbReference>
<reference evidence="2" key="1">
    <citation type="submission" date="2025-08" db="UniProtKB">
        <authorList>
            <consortium name="Ensembl"/>
        </authorList>
    </citation>
    <scope>IDENTIFICATION</scope>
</reference>